<evidence type="ECO:0000259" key="9">
    <source>
        <dbReference type="PROSITE" id="PS50885"/>
    </source>
</evidence>
<comment type="similarity">
    <text evidence="5">Belongs to the methyl-accepting chemotaxis (MCP) protein family.</text>
</comment>
<dbReference type="EMBL" id="CP001791">
    <property type="protein sequence ID" value="ADI00566.1"/>
    <property type="molecule type" value="Genomic_DNA"/>
</dbReference>
<dbReference type="Gene3D" id="6.10.340.10">
    <property type="match status" value="1"/>
</dbReference>
<dbReference type="SMART" id="SM00283">
    <property type="entry name" value="MA"/>
    <property type="match status" value="1"/>
</dbReference>
<feature type="transmembrane region" description="Helical" evidence="7">
    <location>
        <begin position="7"/>
        <end position="32"/>
    </location>
</feature>
<evidence type="ECO:0000256" key="7">
    <source>
        <dbReference type="SAM" id="Phobius"/>
    </source>
</evidence>
<dbReference type="InterPro" id="IPR004089">
    <property type="entry name" value="MCPsignal_dom"/>
</dbReference>
<dbReference type="RefSeq" id="WP_013173970.1">
    <property type="nucleotide sequence ID" value="NC_014219.1"/>
</dbReference>
<dbReference type="GO" id="GO:0004888">
    <property type="term" value="F:transmembrane signaling receptor activity"/>
    <property type="evidence" value="ECO:0007669"/>
    <property type="project" value="InterPro"/>
</dbReference>
<dbReference type="SMART" id="SM00304">
    <property type="entry name" value="HAMP"/>
    <property type="match status" value="1"/>
</dbReference>
<dbReference type="GO" id="GO:0005886">
    <property type="term" value="C:plasma membrane"/>
    <property type="evidence" value="ECO:0007669"/>
    <property type="project" value="UniProtKB-SubCell"/>
</dbReference>
<dbReference type="SUPFAM" id="SSF58104">
    <property type="entry name" value="Methyl-accepting chemotaxis protein (MCP) signaling domain"/>
    <property type="match status" value="1"/>
</dbReference>
<dbReference type="Gene3D" id="1.10.287.950">
    <property type="entry name" value="Methyl-accepting chemotaxis protein"/>
    <property type="match status" value="1"/>
</dbReference>
<gene>
    <name evidence="10" type="ordered locus">Bsel_3084</name>
</gene>
<comment type="subcellular location">
    <subcellularLocation>
        <location evidence="1">Cell membrane</location>
    </subcellularLocation>
</comment>
<evidence type="ECO:0000256" key="6">
    <source>
        <dbReference type="PROSITE-ProRule" id="PRU00284"/>
    </source>
</evidence>
<dbReference type="PRINTS" id="PR00260">
    <property type="entry name" value="CHEMTRNSDUCR"/>
</dbReference>
<name>D6Y0J8_BACIE</name>
<keyword evidence="7" id="KW-1133">Transmembrane helix</keyword>
<evidence type="ECO:0000256" key="3">
    <source>
        <dbReference type="ARBA" id="ARBA00023136"/>
    </source>
</evidence>
<dbReference type="STRING" id="439292.Bsel_3084"/>
<dbReference type="CDD" id="cd06225">
    <property type="entry name" value="HAMP"/>
    <property type="match status" value="1"/>
</dbReference>
<evidence type="ECO:0000256" key="5">
    <source>
        <dbReference type="ARBA" id="ARBA00029447"/>
    </source>
</evidence>
<dbReference type="eggNOG" id="COG0840">
    <property type="taxonomic scope" value="Bacteria"/>
</dbReference>
<reference evidence="10" key="1">
    <citation type="submission" date="2009-10" db="EMBL/GenBank/DDBJ databases">
        <title>Complete sequence of Bacillus selenitireducens MLS10.</title>
        <authorList>
            <consortium name="US DOE Joint Genome Institute"/>
            <person name="Lucas S."/>
            <person name="Copeland A."/>
            <person name="Lapidus A."/>
            <person name="Glavina del Rio T."/>
            <person name="Dalin E."/>
            <person name="Tice H."/>
            <person name="Bruce D."/>
            <person name="Goodwin L."/>
            <person name="Pitluck S."/>
            <person name="Sims D."/>
            <person name="Brettin T."/>
            <person name="Detter J.C."/>
            <person name="Han C."/>
            <person name="Larimer F."/>
            <person name="Land M."/>
            <person name="Hauser L."/>
            <person name="Kyrpides N."/>
            <person name="Ovchinnikova G."/>
            <person name="Stolz J."/>
        </authorList>
    </citation>
    <scope>NUCLEOTIDE SEQUENCE [LARGE SCALE GENOMIC DNA]</scope>
    <source>
        <strain evidence="10">MLS10</strain>
    </source>
</reference>
<dbReference type="HOGENOM" id="CLU_000445_107_27_9"/>
<evidence type="ECO:0000259" key="8">
    <source>
        <dbReference type="PROSITE" id="PS50111"/>
    </source>
</evidence>
<dbReference type="Pfam" id="PF12729">
    <property type="entry name" value="4HB_MCP_1"/>
    <property type="match status" value="1"/>
</dbReference>
<dbReference type="GO" id="GO:0007165">
    <property type="term" value="P:signal transduction"/>
    <property type="evidence" value="ECO:0007669"/>
    <property type="project" value="UniProtKB-KW"/>
</dbReference>
<dbReference type="InterPro" id="IPR024478">
    <property type="entry name" value="HlyB_4HB_MCP"/>
</dbReference>
<evidence type="ECO:0000256" key="2">
    <source>
        <dbReference type="ARBA" id="ARBA00022475"/>
    </source>
</evidence>
<dbReference type="Pfam" id="PF00672">
    <property type="entry name" value="HAMP"/>
    <property type="match status" value="1"/>
</dbReference>
<feature type="domain" description="Methyl-accepting transducer" evidence="8">
    <location>
        <begin position="275"/>
        <end position="539"/>
    </location>
</feature>
<dbReference type="OrthoDB" id="9804712at2"/>
<dbReference type="InterPro" id="IPR004090">
    <property type="entry name" value="Chemotax_Me-accpt_rcpt"/>
</dbReference>
<keyword evidence="2" id="KW-1003">Cell membrane</keyword>
<dbReference type="InterPro" id="IPR003660">
    <property type="entry name" value="HAMP_dom"/>
</dbReference>
<dbReference type="PANTHER" id="PTHR32089">
    <property type="entry name" value="METHYL-ACCEPTING CHEMOTAXIS PROTEIN MCPB"/>
    <property type="match status" value="1"/>
</dbReference>
<evidence type="ECO:0000256" key="4">
    <source>
        <dbReference type="ARBA" id="ARBA00023224"/>
    </source>
</evidence>
<dbReference type="AlphaFoldDB" id="D6Y0J8"/>
<proteinExistence type="inferred from homology"/>
<accession>D6Y0J8</accession>
<feature type="transmembrane region" description="Helical" evidence="7">
    <location>
        <begin position="174"/>
        <end position="199"/>
    </location>
</feature>
<dbReference type="Pfam" id="PF00015">
    <property type="entry name" value="MCPsignal"/>
    <property type="match status" value="1"/>
</dbReference>
<protein>
    <submittedName>
        <fullName evidence="10">Methyl-accepting chemotaxis sensory transducer</fullName>
    </submittedName>
</protein>
<sequence>MKLSIKLFISYAVMVLLILITGVLVFVGVSFVQDNVDDLYNDRVVPLTELADIAQLSENTRVQMVTSVLNEDPAPTERAEENLSHIQEVMANYAPQIKNEEERELFAAFEANWQDFDAIVQDNISHIRSGDFASAQDGLAEGGVPFNAASADLEELIDVKELISAELYEESQQAYTAMITVMIVAITVSVIVAAVYAFFQARGIVKPLEALGLATAKIADGDLTTDLGTLTARKDEIGTLSKDFDAMIGKLKAIISELIESSEQVAATSEELMASAEESRSASEEITVSIVDVSEGSQEQTRAVDAAKAAADDVKANNEAITTQLDHVSSAMTEMNTYSNRGNETLASTVDHMKTIETQNENLATVIDRLAEQSKEIGTIIELITGVSEQTNLLALNAAIEAARAGEHGRGFAVVADEVRKLAEESGQSAQQIQDKISLIQHDMQHASTEMQAGKEKFASGMASIHEADEAFSHILDAVTTMDRAVTETTAMSKAVIQSTEDMSTQMNTVTEKAHKFTESADQVAAGAEEQNASMDEISRASEGLASRAEELQHLAGRFTV</sequence>
<dbReference type="PROSITE" id="PS50111">
    <property type="entry name" value="CHEMOTAXIS_TRANSDUC_2"/>
    <property type="match status" value="1"/>
</dbReference>
<dbReference type="KEGG" id="bse:Bsel_3084"/>
<keyword evidence="11" id="KW-1185">Reference proteome</keyword>
<keyword evidence="4 6" id="KW-0807">Transducer</keyword>
<evidence type="ECO:0000313" key="10">
    <source>
        <dbReference type="EMBL" id="ADI00566.1"/>
    </source>
</evidence>
<dbReference type="Proteomes" id="UP000000271">
    <property type="component" value="Chromosome"/>
</dbReference>
<feature type="domain" description="HAMP" evidence="9">
    <location>
        <begin position="202"/>
        <end position="256"/>
    </location>
</feature>
<organism evidence="10 11">
    <name type="scientific">Bacillus selenitireducens (strain ATCC 700615 / DSM 15326 / MLS10)</name>
    <dbReference type="NCBI Taxonomy" id="439292"/>
    <lineage>
        <taxon>Bacteria</taxon>
        <taxon>Bacillati</taxon>
        <taxon>Bacillota</taxon>
        <taxon>Bacilli</taxon>
        <taxon>Bacillales</taxon>
        <taxon>Bacillaceae</taxon>
        <taxon>Salisediminibacterium</taxon>
    </lineage>
</organism>
<keyword evidence="7" id="KW-0812">Transmembrane</keyword>
<keyword evidence="3 7" id="KW-0472">Membrane</keyword>
<dbReference type="PANTHER" id="PTHR32089:SF112">
    <property type="entry name" value="LYSOZYME-LIKE PROTEIN-RELATED"/>
    <property type="match status" value="1"/>
</dbReference>
<dbReference type="PROSITE" id="PS50885">
    <property type="entry name" value="HAMP"/>
    <property type="match status" value="1"/>
</dbReference>
<evidence type="ECO:0000256" key="1">
    <source>
        <dbReference type="ARBA" id="ARBA00004236"/>
    </source>
</evidence>
<dbReference type="GO" id="GO:0006935">
    <property type="term" value="P:chemotaxis"/>
    <property type="evidence" value="ECO:0007669"/>
    <property type="project" value="InterPro"/>
</dbReference>
<evidence type="ECO:0000313" key="11">
    <source>
        <dbReference type="Proteomes" id="UP000000271"/>
    </source>
</evidence>